<dbReference type="CDD" id="cd00586">
    <property type="entry name" value="4HBT"/>
    <property type="match status" value="1"/>
</dbReference>
<evidence type="ECO:0000256" key="1">
    <source>
        <dbReference type="SAM" id="MobiDB-lite"/>
    </source>
</evidence>
<organism evidence="2 3">
    <name type="scientific">Roseibium aggregatum</name>
    <dbReference type="NCBI Taxonomy" id="187304"/>
    <lineage>
        <taxon>Bacteria</taxon>
        <taxon>Pseudomonadati</taxon>
        <taxon>Pseudomonadota</taxon>
        <taxon>Alphaproteobacteria</taxon>
        <taxon>Hyphomicrobiales</taxon>
        <taxon>Stappiaceae</taxon>
        <taxon>Roseibium</taxon>
    </lineage>
</organism>
<proteinExistence type="predicted"/>
<dbReference type="InterPro" id="IPR029069">
    <property type="entry name" value="HotDog_dom_sf"/>
</dbReference>
<dbReference type="Pfam" id="PF13279">
    <property type="entry name" value="4HBT_2"/>
    <property type="match status" value="1"/>
</dbReference>
<feature type="compositionally biased region" description="Basic and acidic residues" evidence="1">
    <location>
        <begin position="136"/>
        <end position="151"/>
    </location>
</feature>
<name>A0A926P0B6_9HYPH</name>
<dbReference type="InterPro" id="IPR050563">
    <property type="entry name" value="4-hydroxybenzoyl-CoA_TE"/>
</dbReference>
<protein>
    <submittedName>
        <fullName evidence="2">Thioesterase</fullName>
    </submittedName>
</protein>
<dbReference type="AlphaFoldDB" id="A0A926P0B6"/>
<dbReference type="Gene3D" id="3.10.129.10">
    <property type="entry name" value="Hotdog Thioesterase"/>
    <property type="match status" value="1"/>
</dbReference>
<feature type="region of interest" description="Disordered" evidence="1">
    <location>
        <begin position="132"/>
        <end position="151"/>
    </location>
</feature>
<dbReference type="EMBL" id="JABFCZ010000015">
    <property type="protein sequence ID" value="MBD1547425.1"/>
    <property type="molecule type" value="Genomic_DNA"/>
</dbReference>
<dbReference type="PANTHER" id="PTHR31793:SF2">
    <property type="entry name" value="BLR1345 PROTEIN"/>
    <property type="match status" value="1"/>
</dbReference>
<sequence length="151" mass="17325">MTVQDDWIDYNGHLNMAYYVVLFDRACDEVFEKLGLGESYLKERNASYFTAETHICYVRELAAGMPVTVRLQLVDHDAKRCHFYQEIHHADEGWLSATNEQISLHVDMGARKVVPWPEDIAENIQALADAQSGLPRPERAGRHIEIKRKPA</sequence>
<dbReference type="PANTHER" id="PTHR31793">
    <property type="entry name" value="4-HYDROXYBENZOYL-COA THIOESTERASE FAMILY MEMBER"/>
    <property type="match status" value="1"/>
</dbReference>
<accession>A0A926P0B6</accession>
<dbReference type="Proteomes" id="UP000598467">
    <property type="component" value="Unassembled WGS sequence"/>
</dbReference>
<dbReference type="SUPFAM" id="SSF54637">
    <property type="entry name" value="Thioesterase/thiol ester dehydrase-isomerase"/>
    <property type="match status" value="1"/>
</dbReference>
<evidence type="ECO:0000313" key="3">
    <source>
        <dbReference type="Proteomes" id="UP000598467"/>
    </source>
</evidence>
<comment type="caution">
    <text evidence="2">The sequence shown here is derived from an EMBL/GenBank/DDBJ whole genome shotgun (WGS) entry which is preliminary data.</text>
</comment>
<dbReference type="GO" id="GO:0047617">
    <property type="term" value="F:fatty acyl-CoA hydrolase activity"/>
    <property type="evidence" value="ECO:0007669"/>
    <property type="project" value="TreeGrafter"/>
</dbReference>
<evidence type="ECO:0000313" key="2">
    <source>
        <dbReference type="EMBL" id="MBD1547425.1"/>
    </source>
</evidence>
<reference evidence="2" key="1">
    <citation type="submission" date="2020-05" db="EMBL/GenBank/DDBJ databases">
        <title>Identification of trans-AT polyketide cluster in two marine bacteria, producers of a novel glutaramide-containing polyketide sesbanimide D and analogs.</title>
        <authorList>
            <person name="Kacar D."/>
            <person name="Rodriguez P."/>
            <person name="Canedo L."/>
            <person name="Gonzalez E."/>
            <person name="Galan B."/>
            <person name="De La Calle F."/>
            <person name="Garcia J.L."/>
        </authorList>
    </citation>
    <scope>NUCLEOTIDE SEQUENCE</scope>
    <source>
        <strain evidence="2">PHM038</strain>
    </source>
</reference>
<gene>
    <name evidence="2" type="ORF">HK439_14250</name>
</gene>